<evidence type="ECO:0000256" key="4">
    <source>
        <dbReference type="ARBA" id="ARBA00022525"/>
    </source>
</evidence>
<reference evidence="10" key="2">
    <citation type="submission" date="2025-08" db="UniProtKB">
        <authorList>
            <consortium name="Ensembl"/>
        </authorList>
    </citation>
    <scope>IDENTIFICATION</scope>
</reference>
<dbReference type="SUPFAM" id="SSF47266">
    <property type="entry name" value="4-helical cytokines"/>
    <property type="match status" value="1"/>
</dbReference>
<dbReference type="GO" id="GO:0005128">
    <property type="term" value="F:erythropoietin receptor binding"/>
    <property type="evidence" value="ECO:0007669"/>
    <property type="project" value="InterPro"/>
</dbReference>
<dbReference type="InterPro" id="IPR001323">
    <property type="entry name" value="EPO_TPO"/>
</dbReference>
<evidence type="ECO:0000256" key="2">
    <source>
        <dbReference type="ARBA" id="ARBA00005782"/>
    </source>
</evidence>
<dbReference type="GO" id="GO:0005179">
    <property type="term" value="F:hormone activity"/>
    <property type="evidence" value="ECO:0007669"/>
    <property type="project" value="UniProtKB-KW"/>
</dbReference>
<dbReference type="PANTHER" id="PTHR10370:SF0">
    <property type="entry name" value="ERYTHROPOIETIN"/>
    <property type="match status" value="1"/>
</dbReference>
<reference evidence="10" key="3">
    <citation type="submission" date="2025-09" db="UniProtKB">
        <authorList>
            <consortium name="Ensembl"/>
        </authorList>
    </citation>
    <scope>IDENTIFICATION</scope>
</reference>
<dbReference type="GO" id="GO:0043249">
    <property type="term" value="P:erythrocyte maturation"/>
    <property type="evidence" value="ECO:0007669"/>
    <property type="project" value="UniProtKB-KW"/>
</dbReference>
<proteinExistence type="inferred from homology"/>
<dbReference type="GO" id="GO:0005615">
    <property type="term" value="C:extracellular space"/>
    <property type="evidence" value="ECO:0007669"/>
    <property type="project" value="TreeGrafter"/>
</dbReference>
<evidence type="ECO:0000256" key="9">
    <source>
        <dbReference type="SAM" id="SignalP"/>
    </source>
</evidence>
<dbReference type="PRINTS" id="PR00272">
    <property type="entry name" value="ERYTHROPTN"/>
</dbReference>
<keyword evidence="6 9" id="KW-0732">Signal</keyword>
<accession>A0A8C9RH64</accession>
<keyword evidence="11" id="KW-1185">Reference proteome</keyword>
<dbReference type="Pfam" id="PF00758">
    <property type="entry name" value="EPO_TPO"/>
    <property type="match status" value="1"/>
</dbReference>
<dbReference type="InterPro" id="IPR003013">
    <property type="entry name" value="Erythroptn"/>
</dbReference>
<sequence length="186" mass="20651">MQTYVVIGLVAVLLIVLEWTRSGMPSVLKPVCDPRVLDRFIREAQDTEVAMVRLCLSSCALSLSLTVPLTSVDFVAWDKKNVQEQAQEVQSGLWLLGKAIDVVRASVSNTALQSMLDNSYSNIHSIRQVIRTLNIQDWSPSPTESASLDTRQVSSTPELFRVQTNFLRGKVRLLLSHAPACHRSSS</sequence>
<dbReference type="OrthoDB" id="9892121at2759"/>
<evidence type="ECO:0000256" key="6">
    <source>
        <dbReference type="ARBA" id="ARBA00022729"/>
    </source>
</evidence>
<evidence type="ECO:0000313" key="10">
    <source>
        <dbReference type="Ensembl" id="ENSSFOP00015012291.1"/>
    </source>
</evidence>
<dbReference type="Gene3D" id="1.20.1250.10">
    <property type="match status" value="1"/>
</dbReference>
<evidence type="ECO:0000256" key="1">
    <source>
        <dbReference type="ARBA" id="ARBA00004613"/>
    </source>
</evidence>
<keyword evidence="5" id="KW-0372">Hormone</keyword>
<dbReference type="Ensembl" id="ENSSFOT00015012446.2">
    <property type="protein sequence ID" value="ENSSFOP00015012291.1"/>
    <property type="gene ID" value="ENSSFOG00015007661.2"/>
</dbReference>
<dbReference type="AlphaFoldDB" id="A0A8C9RH64"/>
<keyword evidence="7" id="KW-0265">Erythrocyte maturation</keyword>
<evidence type="ECO:0000256" key="7">
    <source>
        <dbReference type="ARBA" id="ARBA00023057"/>
    </source>
</evidence>
<evidence type="ECO:0000256" key="3">
    <source>
        <dbReference type="ARBA" id="ARBA00015421"/>
    </source>
</evidence>
<reference evidence="10 11" key="1">
    <citation type="submission" date="2019-04" db="EMBL/GenBank/DDBJ databases">
        <authorList>
            <consortium name="Wellcome Sanger Institute Data Sharing"/>
        </authorList>
    </citation>
    <scope>NUCLEOTIDE SEQUENCE [LARGE SCALE GENOMIC DNA]</scope>
</reference>
<dbReference type="InterPro" id="IPR009079">
    <property type="entry name" value="4_helix_cytokine-like_core"/>
</dbReference>
<evidence type="ECO:0000256" key="5">
    <source>
        <dbReference type="ARBA" id="ARBA00022702"/>
    </source>
</evidence>
<protein>
    <recommendedName>
        <fullName evidence="3">Erythropoietin</fullName>
    </recommendedName>
</protein>
<evidence type="ECO:0000256" key="8">
    <source>
        <dbReference type="ARBA" id="ARBA00023157"/>
    </source>
</evidence>
<gene>
    <name evidence="10" type="primary">epo</name>
</gene>
<name>A0A8C9RH64_SCLFO</name>
<organism evidence="10 11">
    <name type="scientific">Scleropages formosus</name>
    <name type="common">Asian bonytongue</name>
    <name type="synonym">Osteoglossum formosum</name>
    <dbReference type="NCBI Taxonomy" id="113540"/>
    <lineage>
        <taxon>Eukaryota</taxon>
        <taxon>Metazoa</taxon>
        <taxon>Chordata</taxon>
        <taxon>Craniata</taxon>
        <taxon>Vertebrata</taxon>
        <taxon>Euteleostomi</taxon>
        <taxon>Actinopterygii</taxon>
        <taxon>Neopterygii</taxon>
        <taxon>Teleostei</taxon>
        <taxon>Osteoglossocephala</taxon>
        <taxon>Osteoglossomorpha</taxon>
        <taxon>Osteoglossiformes</taxon>
        <taxon>Osteoglossidae</taxon>
        <taxon>Scleropages</taxon>
    </lineage>
</organism>
<feature type="signal peptide" evidence="9">
    <location>
        <begin position="1"/>
        <end position="22"/>
    </location>
</feature>
<dbReference type="GO" id="GO:0005125">
    <property type="term" value="F:cytokine activity"/>
    <property type="evidence" value="ECO:0007669"/>
    <property type="project" value="TreeGrafter"/>
</dbReference>
<comment type="subcellular location">
    <subcellularLocation>
        <location evidence="1">Secreted</location>
    </subcellularLocation>
</comment>
<feature type="chain" id="PRO_5034887335" description="Erythropoietin" evidence="9">
    <location>
        <begin position="23"/>
        <end position="186"/>
    </location>
</feature>
<evidence type="ECO:0000313" key="11">
    <source>
        <dbReference type="Proteomes" id="UP000694397"/>
    </source>
</evidence>
<keyword evidence="4" id="KW-0964">Secreted</keyword>
<dbReference type="PANTHER" id="PTHR10370">
    <property type="entry name" value="ERYTHROPOIETIN"/>
    <property type="match status" value="1"/>
</dbReference>
<dbReference type="GeneTree" id="ENSGT00390000017226"/>
<comment type="similarity">
    <text evidence="2">Belongs to the EPO/TPO family.</text>
</comment>
<keyword evidence="8" id="KW-1015">Disulfide bond</keyword>
<dbReference type="Proteomes" id="UP000694397">
    <property type="component" value="Chromosome 4"/>
</dbReference>